<dbReference type="OrthoDB" id="5472241at2"/>
<sequence length="95" mass="10925">MPQLADITLFSLTRTMSVLDQLFQEEPDLYEDFVREICAEFTLAKEYMLAIQEMASREADREAIAQADLTLRHMLALWVLSNDLTVPVTGLEQMQ</sequence>
<protein>
    <submittedName>
        <fullName evidence="1">Uncharacterized protein</fullName>
    </submittedName>
</protein>
<dbReference type="EMBL" id="FOTO01000006">
    <property type="protein sequence ID" value="SFL76944.1"/>
    <property type="molecule type" value="Genomic_DNA"/>
</dbReference>
<dbReference type="RefSeq" id="WP_092192019.1">
    <property type="nucleotide sequence ID" value="NZ_FOTO01000006.1"/>
</dbReference>
<organism evidence="1 2">
    <name type="scientific">Desulfomicrobium norvegicum (strain DSM 1741 / NCIMB 8310)</name>
    <name type="common">Desulfovibrio baculatus (strain Norway 4)</name>
    <name type="synonym">Desulfovibrio desulfuricans (strain Norway 4)</name>
    <dbReference type="NCBI Taxonomy" id="52561"/>
    <lineage>
        <taxon>Bacteria</taxon>
        <taxon>Pseudomonadati</taxon>
        <taxon>Thermodesulfobacteriota</taxon>
        <taxon>Desulfovibrionia</taxon>
        <taxon>Desulfovibrionales</taxon>
        <taxon>Desulfomicrobiaceae</taxon>
        <taxon>Desulfomicrobium</taxon>
    </lineage>
</organism>
<evidence type="ECO:0000313" key="1">
    <source>
        <dbReference type="EMBL" id="SFL76944.1"/>
    </source>
</evidence>
<proteinExistence type="predicted"/>
<keyword evidence="2" id="KW-1185">Reference proteome</keyword>
<accession>A0A8G2C377</accession>
<comment type="caution">
    <text evidence="1">The sequence shown here is derived from an EMBL/GenBank/DDBJ whole genome shotgun (WGS) entry which is preliminary data.</text>
</comment>
<dbReference type="AlphaFoldDB" id="A0A8G2C377"/>
<dbReference type="Proteomes" id="UP000199581">
    <property type="component" value="Unassembled WGS sequence"/>
</dbReference>
<gene>
    <name evidence="1" type="ORF">SAMN05421830_10655</name>
</gene>
<evidence type="ECO:0000313" key="2">
    <source>
        <dbReference type="Proteomes" id="UP000199581"/>
    </source>
</evidence>
<reference evidence="1 2" key="1">
    <citation type="submission" date="2016-10" db="EMBL/GenBank/DDBJ databases">
        <authorList>
            <person name="Varghese N."/>
            <person name="Submissions S."/>
        </authorList>
    </citation>
    <scope>NUCLEOTIDE SEQUENCE [LARGE SCALE GENOMIC DNA]</scope>
    <source>
        <strain evidence="1 2">DSM 1741</strain>
    </source>
</reference>
<name>A0A8G2C377_DESNO</name>